<reference evidence="1 2" key="2">
    <citation type="journal article" date="2022" name="Mol. Ecol. Resour.">
        <title>The genomes of chicory, endive, great burdock and yacon provide insights into Asteraceae paleo-polyploidization history and plant inulin production.</title>
        <authorList>
            <person name="Fan W."/>
            <person name="Wang S."/>
            <person name="Wang H."/>
            <person name="Wang A."/>
            <person name="Jiang F."/>
            <person name="Liu H."/>
            <person name="Zhao H."/>
            <person name="Xu D."/>
            <person name="Zhang Y."/>
        </authorList>
    </citation>
    <scope>NUCLEOTIDE SEQUENCE [LARGE SCALE GENOMIC DNA]</scope>
    <source>
        <strain evidence="2">cv. Yunnan</strain>
        <tissue evidence="1">Leaves</tissue>
    </source>
</reference>
<protein>
    <submittedName>
        <fullName evidence="1">Uncharacterized protein</fullName>
    </submittedName>
</protein>
<proteinExistence type="predicted"/>
<name>A0ACB9JS71_9ASTR</name>
<organism evidence="1 2">
    <name type="scientific">Smallanthus sonchifolius</name>
    <dbReference type="NCBI Taxonomy" id="185202"/>
    <lineage>
        <taxon>Eukaryota</taxon>
        <taxon>Viridiplantae</taxon>
        <taxon>Streptophyta</taxon>
        <taxon>Embryophyta</taxon>
        <taxon>Tracheophyta</taxon>
        <taxon>Spermatophyta</taxon>
        <taxon>Magnoliopsida</taxon>
        <taxon>eudicotyledons</taxon>
        <taxon>Gunneridae</taxon>
        <taxon>Pentapetalae</taxon>
        <taxon>asterids</taxon>
        <taxon>campanulids</taxon>
        <taxon>Asterales</taxon>
        <taxon>Asteraceae</taxon>
        <taxon>Asteroideae</taxon>
        <taxon>Heliantheae alliance</taxon>
        <taxon>Millerieae</taxon>
        <taxon>Smallanthus</taxon>
    </lineage>
</organism>
<evidence type="ECO:0000313" key="1">
    <source>
        <dbReference type="EMBL" id="KAI3822868.1"/>
    </source>
</evidence>
<accession>A0ACB9JS71</accession>
<evidence type="ECO:0000313" key="2">
    <source>
        <dbReference type="Proteomes" id="UP001056120"/>
    </source>
</evidence>
<keyword evidence="2" id="KW-1185">Reference proteome</keyword>
<dbReference type="Proteomes" id="UP001056120">
    <property type="component" value="Linkage Group LG03"/>
</dbReference>
<dbReference type="EMBL" id="CM042020">
    <property type="protein sequence ID" value="KAI3822868.1"/>
    <property type="molecule type" value="Genomic_DNA"/>
</dbReference>
<comment type="caution">
    <text evidence="1">The sequence shown here is derived from an EMBL/GenBank/DDBJ whole genome shotgun (WGS) entry which is preliminary data.</text>
</comment>
<reference evidence="2" key="1">
    <citation type="journal article" date="2022" name="Mol. Ecol. Resour.">
        <title>The genomes of chicory, endive, great burdock and yacon provide insights into Asteraceae palaeo-polyploidization history and plant inulin production.</title>
        <authorList>
            <person name="Fan W."/>
            <person name="Wang S."/>
            <person name="Wang H."/>
            <person name="Wang A."/>
            <person name="Jiang F."/>
            <person name="Liu H."/>
            <person name="Zhao H."/>
            <person name="Xu D."/>
            <person name="Zhang Y."/>
        </authorList>
    </citation>
    <scope>NUCLEOTIDE SEQUENCE [LARGE SCALE GENOMIC DNA]</scope>
    <source>
        <strain evidence="2">cv. Yunnan</strain>
    </source>
</reference>
<gene>
    <name evidence="1" type="ORF">L1987_10467</name>
</gene>
<sequence length="125" mass="14136">MAPSRKPLKNKKKKLDHRYVKTMKETNLSKLCSDDLKKKDEISSIGCTTPKAQRYKIPAILTCPPAPKKRRLVASCTLRRPISFFDPPDIELFFASHLTSIYNHVHTHASINYGIQEGACVPNSL</sequence>